<protein>
    <recommendedName>
        <fullName evidence="3">CCHC-type domain-containing protein</fullName>
    </recommendedName>
</protein>
<dbReference type="SUPFAM" id="SSF57756">
    <property type="entry name" value="Retrovirus zinc finger-like domains"/>
    <property type="match status" value="1"/>
</dbReference>
<sequence>MLLDFGDKHIIVDLKTNPNRLETKSIEFELRRKLLLKGSTLTLAELQKIAIEAVDTQLRQMENVTPNQAAAQVNSVDNKQFHGKRTGPKGGKGQNRNRPNQNRPTRTCFRCGNIGHIARDANCPARDATCNKCKLKGHYAKLCKTKPERIQKERSPSSDKVNKVQSDNEYVFIVTDQTGSGLVEVNVGGVPISLLIDSGATCNVIGEETWKYLKANNVKCKSEKATKQLFAYGSQKPLNVLGKFQTTSEIDGEETNSEFFVIKGKADSLLGKKTAMAMRVLELGPRNSRIRKIETKEDVLEKFPKCFEGIGKLKDYEAK</sequence>
<dbReference type="Pfam" id="PF00098">
    <property type="entry name" value="zf-CCHC"/>
    <property type="match status" value="1"/>
</dbReference>
<dbReference type="Gene3D" id="4.10.60.10">
    <property type="entry name" value="Zinc finger, CCHC-type"/>
    <property type="match status" value="1"/>
</dbReference>
<dbReference type="GO" id="GO:0004190">
    <property type="term" value="F:aspartic-type endopeptidase activity"/>
    <property type="evidence" value="ECO:0007669"/>
    <property type="project" value="InterPro"/>
</dbReference>
<feature type="region of interest" description="Disordered" evidence="2">
    <location>
        <begin position="66"/>
        <end position="105"/>
    </location>
</feature>
<dbReference type="InterPro" id="IPR021109">
    <property type="entry name" value="Peptidase_aspartic_dom_sf"/>
</dbReference>
<dbReference type="OrthoDB" id="10068942at2759"/>
<dbReference type="SUPFAM" id="SSF50630">
    <property type="entry name" value="Acid proteases"/>
    <property type="match status" value="1"/>
</dbReference>
<keyword evidence="5" id="KW-1185">Reference proteome</keyword>
<keyword evidence="1" id="KW-0863">Zinc-finger</keyword>
<proteinExistence type="predicted"/>
<evidence type="ECO:0000256" key="2">
    <source>
        <dbReference type="SAM" id="MobiDB-lite"/>
    </source>
</evidence>
<dbReference type="GO" id="GO:0008270">
    <property type="term" value="F:zinc ion binding"/>
    <property type="evidence" value="ECO:0007669"/>
    <property type="project" value="UniProtKB-KW"/>
</dbReference>
<evidence type="ECO:0000259" key="3">
    <source>
        <dbReference type="PROSITE" id="PS50158"/>
    </source>
</evidence>
<dbReference type="InterPro" id="IPR036875">
    <property type="entry name" value="Znf_CCHC_sf"/>
</dbReference>
<dbReference type="EMBL" id="MRZV01001063">
    <property type="protein sequence ID" value="PIK40988.1"/>
    <property type="molecule type" value="Genomic_DNA"/>
</dbReference>
<feature type="compositionally biased region" description="Low complexity" evidence="2">
    <location>
        <begin position="94"/>
        <end position="105"/>
    </location>
</feature>
<accession>A0A2G8JZ18</accession>
<evidence type="ECO:0000313" key="4">
    <source>
        <dbReference type="EMBL" id="PIK40988.1"/>
    </source>
</evidence>
<evidence type="ECO:0000256" key="1">
    <source>
        <dbReference type="PROSITE-ProRule" id="PRU00047"/>
    </source>
</evidence>
<organism evidence="4 5">
    <name type="scientific">Stichopus japonicus</name>
    <name type="common">Sea cucumber</name>
    <dbReference type="NCBI Taxonomy" id="307972"/>
    <lineage>
        <taxon>Eukaryota</taxon>
        <taxon>Metazoa</taxon>
        <taxon>Echinodermata</taxon>
        <taxon>Eleutherozoa</taxon>
        <taxon>Echinozoa</taxon>
        <taxon>Holothuroidea</taxon>
        <taxon>Aspidochirotacea</taxon>
        <taxon>Aspidochirotida</taxon>
        <taxon>Stichopodidae</taxon>
        <taxon>Apostichopus</taxon>
    </lineage>
</organism>
<dbReference type="InterPro" id="IPR001969">
    <property type="entry name" value="Aspartic_peptidase_AS"/>
</dbReference>
<feature type="compositionally biased region" description="Polar residues" evidence="2">
    <location>
        <begin position="66"/>
        <end position="78"/>
    </location>
</feature>
<dbReference type="InterPro" id="IPR050951">
    <property type="entry name" value="Retrovirus_Pol_polyprotein"/>
</dbReference>
<keyword evidence="1" id="KW-0862">Zinc</keyword>
<dbReference type="GO" id="GO:0006508">
    <property type="term" value="P:proteolysis"/>
    <property type="evidence" value="ECO:0007669"/>
    <property type="project" value="InterPro"/>
</dbReference>
<dbReference type="PROSITE" id="PS00141">
    <property type="entry name" value="ASP_PROTEASE"/>
    <property type="match status" value="1"/>
</dbReference>
<comment type="caution">
    <text evidence="4">The sequence shown here is derived from an EMBL/GenBank/DDBJ whole genome shotgun (WGS) entry which is preliminary data.</text>
</comment>
<dbReference type="STRING" id="307972.A0A2G8JZ18"/>
<dbReference type="InterPro" id="IPR001878">
    <property type="entry name" value="Znf_CCHC"/>
</dbReference>
<reference evidence="4 5" key="1">
    <citation type="journal article" date="2017" name="PLoS Biol.">
        <title>The sea cucumber genome provides insights into morphological evolution and visceral regeneration.</title>
        <authorList>
            <person name="Zhang X."/>
            <person name="Sun L."/>
            <person name="Yuan J."/>
            <person name="Sun Y."/>
            <person name="Gao Y."/>
            <person name="Zhang L."/>
            <person name="Li S."/>
            <person name="Dai H."/>
            <person name="Hamel J.F."/>
            <person name="Liu C."/>
            <person name="Yu Y."/>
            <person name="Liu S."/>
            <person name="Lin W."/>
            <person name="Guo K."/>
            <person name="Jin S."/>
            <person name="Xu P."/>
            <person name="Storey K.B."/>
            <person name="Huan P."/>
            <person name="Zhang T."/>
            <person name="Zhou Y."/>
            <person name="Zhang J."/>
            <person name="Lin C."/>
            <person name="Li X."/>
            <person name="Xing L."/>
            <person name="Huo D."/>
            <person name="Sun M."/>
            <person name="Wang L."/>
            <person name="Mercier A."/>
            <person name="Li F."/>
            <person name="Yang H."/>
            <person name="Xiang J."/>
        </authorList>
    </citation>
    <scope>NUCLEOTIDE SEQUENCE [LARGE SCALE GENOMIC DNA]</scope>
    <source>
        <strain evidence="4">Shaxun</strain>
        <tissue evidence="4">Muscle</tissue>
    </source>
</reference>
<evidence type="ECO:0000313" key="5">
    <source>
        <dbReference type="Proteomes" id="UP000230750"/>
    </source>
</evidence>
<name>A0A2G8JZ18_STIJA</name>
<keyword evidence="1" id="KW-0479">Metal-binding</keyword>
<dbReference type="Proteomes" id="UP000230750">
    <property type="component" value="Unassembled WGS sequence"/>
</dbReference>
<dbReference type="Pfam" id="PF13650">
    <property type="entry name" value="Asp_protease_2"/>
    <property type="match status" value="1"/>
</dbReference>
<dbReference type="AlphaFoldDB" id="A0A2G8JZ18"/>
<feature type="domain" description="CCHC-type" evidence="3">
    <location>
        <begin position="108"/>
        <end position="120"/>
    </location>
</feature>
<dbReference type="GO" id="GO:0003676">
    <property type="term" value="F:nucleic acid binding"/>
    <property type="evidence" value="ECO:0007669"/>
    <property type="project" value="InterPro"/>
</dbReference>
<gene>
    <name evidence="4" type="ORF">BSL78_22161</name>
</gene>
<dbReference type="SMART" id="SM00343">
    <property type="entry name" value="ZnF_C2HC"/>
    <property type="match status" value="2"/>
</dbReference>
<dbReference type="PANTHER" id="PTHR37984">
    <property type="entry name" value="PROTEIN CBG26694"/>
    <property type="match status" value="1"/>
</dbReference>
<dbReference type="PANTHER" id="PTHR37984:SF11">
    <property type="entry name" value="INTEGRASE CATALYTIC DOMAIN-CONTAINING PROTEIN"/>
    <property type="match status" value="1"/>
</dbReference>
<dbReference type="PROSITE" id="PS50158">
    <property type="entry name" value="ZF_CCHC"/>
    <property type="match status" value="1"/>
</dbReference>
<dbReference type="Gene3D" id="2.40.70.10">
    <property type="entry name" value="Acid Proteases"/>
    <property type="match status" value="1"/>
</dbReference>